<accession>A0AAV6SHJ1</accession>
<name>A0AAV6SHJ1_SOLSE</name>
<gene>
    <name evidence="1" type="ORF">JOB18_041780</name>
</gene>
<evidence type="ECO:0000313" key="2">
    <source>
        <dbReference type="Proteomes" id="UP000693946"/>
    </source>
</evidence>
<reference evidence="1 2" key="1">
    <citation type="journal article" date="2021" name="Sci. Rep.">
        <title>Chromosome anchoring in Senegalese sole (Solea senegalensis) reveals sex-associated markers and genome rearrangements in flatfish.</title>
        <authorList>
            <person name="Guerrero-Cozar I."/>
            <person name="Gomez-Garrido J."/>
            <person name="Berbel C."/>
            <person name="Martinez-Blanch J.F."/>
            <person name="Alioto T."/>
            <person name="Claros M.G."/>
            <person name="Gagnaire P.A."/>
            <person name="Manchado M."/>
        </authorList>
    </citation>
    <scope>NUCLEOTIDE SEQUENCE [LARGE SCALE GENOMIC DNA]</scope>
    <source>
        <strain evidence="1">Sse05_10M</strain>
    </source>
</reference>
<comment type="caution">
    <text evidence="1">The sequence shown here is derived from an EMBL/GenBank/DDBJ whole genome shotgun (WGS) entry which is preliminary data.</text>
</comment>
<protein>
    <submittedName>
        <fullName evidence="1">Uncharacterized protein</fullName>
    </submittedName>
</protein>
<sequence>MQALETTVGYKLYKAVTSLTDALEGLKHTRSRVWRDLRQVTFLGFQEGEIKAHSLHLHFQVRDKTATYCIDLTYCDICSVRCALLGLLPTSGGKFHVNSPIRNILTEKNIDVVQDLFSPPL</sequence>
<organism evidence="1 2">
    <name type="scientific">Solea senegalensis</name>
    <name type="common">Senegalese sole</name>
    <dbReference type="NCBI Taxonomy" id="28829"/>
    <lineage>
        <taxon>Eukaryota</taxon>
        <taxon>Metazoa</taxon>
        <taxon>Chordata</taxon>
        <taxon>Craniata</taxon>
        <taxon>Vertebrata</taxon>
        <taxon>Euteleostomi</taxon>
        <taxon>Actinopterygii</taxon>
        <taxon>Neopterygii</taxon>
        <taxon>Teleostei</taxon>
        <taxon>Neoteleostei</taxon>
        <taxon>Acanthomorphata</taxon>
        <taxon>Carangaria</taxon>
        <taxon>Pleuronectiformes</taxon>
        <taxon>Pleuronectoidei</taxon>
        <taxon>Soleidae</taxon>
        <taxon>Solea</taxon>
    </lineage>
</organism>
<keyword evidence="2" id="KW-1185">Reference proteome</keyword>
<dbReference type="EMBL" id="JAGKHQ010000005">
    <property type="protein sequence ID" value="KAG7516846.1"/>
    <property type="molecule type" value="Genomic_DNA"/>
</dbReference>
<evidence type="ECO:0000313" key="1">
    <source>
        <dbReference type="EMBL" id="KAG7516846.1"/>
    </source>
</evidence>
<dbReference type="Proteomes" id="UP000693946">
    <property type="component" value="Linkage Group LG13"/>
</dbReference>
<dbReference type="AlphaFoldDB" id="A0AAV6SHJ1"/>
<proteinExistence type="predicted"/>